<dbReference type="InterPro" id="IPR005135">
    <property type="entry name" value="Endo/exonuclease/phosphatase"/>
</dbReference>
<reference evidence="12 13" key="1">
    <citation type="submission" date="2024-04" db="EMBL/GenBank/DDBJ databases">
        <title>genome sequences of Mucor flavus KT1a and Helicostylum pulchrum KT1b strains isolated from the surface of a dry-aged beef.</title>
        <authorList>
            <person name="Toyotome T."/>
            <person name="Hosono M."/>
            <person name="Torimaru M."/>
            <person name="Fukuda K."/>
            <person name="Mikami N."/>
        </authorList>
    </citation>
    <scope>NUCLEOTIDE SEQUENCE [LARGE SCALE GENOMIC DNA]</scope>
    <source>
        <strain evidence="12 13">KT1a</strain>
    </source>
</reference>
<dbReference type="Proteomes" id="UP001473302">
    <property type="component" value="Unassembled WGS sequence"/>
</dbReference>
<proteinExistence type="inferred from homology"/>
<protein>
    <recommendedName>
        <fullName evidence="10">DNA-(apurinic or apyrimidinic site) endonuclease</fullName>
        <ecNumber evidence="10">3.1.-.-</ecNumber>
    </recommendedName>
</protein>
<dbReference type="InterPro" id="IPR004808">
    <property type="entry name" value="AP_endonuc_1"/>
</dbReference>
<comment type="caution">
    <text evidence="12">The sequence shown here is derived from an EMBL/GenBank/DDBJ whole genome shotgun (WGS) entry which is preliminary data.</text>
</comment>
<keyword evidence="4 9" id="KW-0863">Zinc-finger</keyword>
<keyword evidence="8" id="KW-0539">Nucleus</keyword>
<organism evidence="12 13">
    <name type="scientific">Mucor flavus</name>
    <dbReference type="NCBI Taxonomy" id="439312"/>
    <lineage>
        <taxon>Eukaryota</taxon>
        <taxon>Fungi</taxon>
        <taxon>Fungi incertae sedis</taxon>
        <taxon>Mucoromycota</taxon>
        <taxon>Mucoromycotina</taxon>
        <taxon>Mucoromycetes</taxon>
        <taxon>Mucorales</taxon>
        <taxon>Mucorineae</taxon>
        <taxon>Mucoraceae</taxon>
        <taxon>Mucor</taxon>
    </lineage>
</organism>
<dbReference type="SUPFAM" id="SSF56219">
    <property type="entry name" value="DNase I-like"/>
    <property type="match status" value="1"/>
</dbReference>
<evidence type="ECO:0000313" key="12">
    <source>
        <dbReference type="EMBL" id="GAA5815150.1"/>
    </source>
</evidence>
<dbReference type="Gene3D" id="3.60.10.10">
    <property type="entry name" value="Endonuclease/exonuclease/phosphatase"/>
    <property type="match status" value="1"/>
</dbReference>
<dbReference type="PANTHER" id="PTHR22748">
    <property type="entry name" value="AP ENDONUCLEASE"/>
    <property type="match status" value="1"/>
</dbReference>
<comment type="cofactor">
    <cofactor evidence="10">
        <name>Mg(2+)</name>
        <dbReference type="ChEBI" id="CHEBI:18420"/>
    </cofactor>
    <cofactor evidence="10">
        <name>Mn(2+)</name>
        <dbReference type="ChEBI" id="CHEBI:29035"/>
    </cofactor>
    <text evidence="10">Probably binds two magnesium or manganese ions per subunit.</text>
</comment>
<evidence type="ECO:0000259" key="11">
    <source>
        <dbReference type="PROSITE" id="PS51999"/>
    </source>
</evidence>
<dbReference type="PROSITE" id="PS51999">
    <property type="entry name" value="ZF_GRF"/>
    <property type="match status" value="1"/>
</dbReference>
<dbReference type="InterPro" id="IPR036691">
    <property type="entry name" value="Endo/exonu/phosph_ase_sf"/>
</dbReference>
<gene>
    <name evidence="12" type="ORF">MFLAVUS_008656</name>
</gene>
<dbReference type="EMBL" id="BAABUK010000024">
    <property type="protein sequence ID" value="GAA5815150.1"/>
    <property type="molecule type" value="Genomic_DNA"/>
</dbReference>
<dbReference type="EC" id="3.1.-.-" evidence="10"/>
<evidence type="ECO:0000256" key="3">
    <source>
        <dbReference type="ARBA" id="ARBA00022723"/>
    </source>
</evidence>
<comment type="similarity">
    <text evidence="2 10">Belongs to the DNA repair enzymes AP/ExoA family.</text>
</comment>
<dbReference type="InterPro" id="IPR010666">
    <property type="entry name" value="Znf_GRF"/>
</dbReference>
<dbReference type="NCBIfam" id="TIGR00633">
    <property type="entry name" value="xth"/>
    <property type="match status" value="1"/>
</dbReference>
<evidence type="ECO:0000256" key="4">
    <source>
        <dbReference type="ARBA" id="ARBA00022771"/>
    </source>
</evidence>
<keyword evidence="3 10" id="KW-0479">Metal-binding</keyword>
<evidence type="ECO:0000256" key="1">
    <source>
        <dbReference type="ARBA" id="ARBA00001936"/>
    </source>
</evidence>
<evidence type="ECO:0000256" key="8">
    <source>
        <dbReference type="ARBA" id="ARBA00023242"/>
    </source>
</evidence>
<accession>A0ABP9Z7P9</accession>
<evidence type="ECO:0000256" key="5">
    <source>
        <dbReference type="ARBA" id="ARBA00022801"/>
    </source>
</evidence>
<dbReference type="PROSITE" id="PS51435">
    <property type="entry name" value="AP_NUCLEASE_F1_4"/>
    <property type="match status" value="1"/>
</dbReference>
<name>A0ABP9Z7P9_9FUNG</name>
<dbReference type="Pfam" id="PF03372">
    <property type="entry name" value="Exo_endo_phos"/>
    <property type="match status" value="1"/>
</dbReference>
<sequence length="462" mass="53661">MRVLTWNVNGLSSTLQYYPWSEKKSYKVMLDTLASDIICFQEVKCQRSKLPRDMAIVPGYSAYFSFSKVKLGYSGVAVYVKDTITAPRRTYEGITGILDNDDFEYTLSTPAEILDAEGRCIILDFGFFILLNIYFPNDSEGTRMEFKMDYHRCVEQRIKKFLEQGREVLLVGDVNAVHEMMDHCDPKQSMMDHGLEDFKDLPQRRWLDRFIEPKGPMIDITRLYHPQRQKMFTCWNTRTNARPANFGTRIDYILASKGLKLWFKYSDIQPEIMGSDHCPVYADFLDEITGSFKREENDQHESRLLSTNYAEFSNKQKKVSNYFMKSTPAITKTKRATTETPSKTESVKKKKPNGIQSFFPSLEKPCLKKDDDAESFDWLESYINEKEISRKKESEAWSQLFSAPNVPRCKVHQEPCLERTVSKKGPNLGRVFYICSKPIGPKEGPANQFNCNFFQWKTQAEQ</sequence>
<keyword evidence="7 10" id="KW-0460">Magnesium</keyword>
<dbReference type="InterPro" id="IPR020848">
    <property type="entry name" value="AP_endonuclease_F1_CS"/>
</dbReference>
<keyword evidence="6" id="KW-0862">Zinc</keyword>
<comment type="cofactor">
    <cofactor evidence="1">
        <name>Mn(2+)</name>
        <dbReference type="ChEBI" id="CHEBI:29035"/>
    </cofactor>
</comment>
<evidence type="ECO:0000313" key="13">
    <source>
        <dbReference type="Proteomes" id="UP001473302"/>
    </source>
</evidence>
<evidence type="ECO:0000256" key="6">
    <source>
        <dbReference type="ARBA" id="ARBA00022833"/>
    </source>
</evidence>
<dbReference type="Pfam" id="PF06839">
    <property type="entry name" value="Zn_ribbon_GRF"/>
    <property type="match status" value="1"/>
</dbReference>
<keyword evidence="10" id="KW-0234">DNA repair</keyword>
<feature type="domain" description="GRF-type" evidence="11">
    <location>
        <begin position="409"/>
        <end position="460"/>
    </location>
</feature>
<evidence type="ECO:0000256" key="9">
    <source>
        <dbReference type="PROSITE-ProRule" id="PRU01343"/>
    </source>
</evidence>
<dbReference type="PROSITE" id="PS00728">
    <property type="entry name" value="AP_NUCLEASE_F1_3"/>
    <property type="match status" value="1"/>
</dbReference>
<keyword evidence="13" id="KW-1185">Reference proteome</keyword>
<dbReference type="CDD" id="cd09088">
    <property type="entry name" value="Ape2-like_AP-endo"/>
    <property type="match status" value="1"/>
</dbReference>
<keyword evidence="10" id="KW-0227">DNA damage</keyword>
<evidence type="ECO:0000256" key="7">
    <source>
        <dbReference type="ARBA" id="ARBA00022842"/>
    </source>
</evidence>
<evidence type="ECO:0000256" key="10">
    <source>
        <dbReference type="RuleBase" id="RU362131"/>
    </source>
</evidence>
<keyword evidence="5" id="KW-0378">Hydrolase</keyword>
<evidence type="ECO:0000256" key="2">
    <source>
        <dbReference type="ARBA" id="ARBA00007092"/>
    </source>
</evidence>
<dbReference type="PANTHER" id="PTHR22748:SF4">
    <property type="entry name" value="DNA-(APURINIC OR APYRIMIDINIC SITE) ENDONUCLEASE 2"/>
    <property type="match status" value="1"/>
</dbReference>